<gene>
    <name evidence="2" type="ORF">SAMN02745138_01487</name>
</gene>
<proteinExistence type="predicted"/>
<dbReference type="AlphaFoldDB" id="A0A1M6R905"/>
<organism evidence="2 3">
    <name type="scientific">Anaerotignum lactatifermentans DSM 14214</name>
    <dbReference type="NCBI Taxonomy" id="1121323"/>
    <lineage>
        <taxon>Bacteria</taxon>
        <taxon>Bacillati</taxon>
        <taxon>Bacillota</taxon>
        <taxon>Clostridia</taxon>
        <taxon>Lachnospirales</taxon>
        <taxon>Anaerotignaceae</taxon>
        <taxon>Anaerotignum</taxon>
    </lineage>
</organism>
<dbReference type="OrthoDB" id="2082094at2"/>
<evidence type="ECO:0000259" key="1">
    <source>
        <dbReference type="Pfam" id="PF07833"/>
    </source>
</evidence>
<keyword evidence="3" id="KW-1185">Reference proteome</keyword>
<dbReference type="InterPro" id="IPR036582">
    <property type="entry name" value="Mao_N_sf"/>
</dbReference>
<dbReference type="EMBL" id="FRAH01000022">
    <property type="protein sequence ID" value="SHK28955.1"/>
    <property type="molecule type" value="Genomic_DNA"/>
</dbReference>
<accession>A0A1M6R905</accession>
<dbReference type="InterPro" id="IPR047676">
    <property type="entry name" value="FxLYD_dom"/>
</dbReference>
<feature type="domain" description="Copper amine oxidase-like N-terminal" evidence="1">
    <location>
        <begin position="44"/>
        <end position="103"/>
    </location>
</feature>
<name>A0A1M6R905_9FIRM</name>
<dbReference type="NCBIfam" id="NF038353">
    <property type="entry name" value="FxLYD_dom"/>
    <property type="match status" value="1"/>
</dbReference>
<protein>
    <submittedName>
        <fullName evidence="2">Copper amine oxidase N-terminal domain-containing protein</fullName>
    </submittedName>
</protein>
<evidence type="ECO:0000313" key="3">
    <source>
        <dbReference type="Proteomes" id="UP000183975"/>
    </source>
</evidence>
<sequence>MGNFKAFAAGVVATVVALQCGTFAYGKWMEEKISVIYQNIQVTVDDKELITTNEPFIYNGTTYLPVHDVAEAVGKKVSWDNEKKIVRLYDSDVVESTKPDQKETSSQDCFTVSNLKTDYFAGTYRVYGEITNHYDRDFEFVAFKLNFYNGTSLKGTGNGIVMNMSAGETKVFEIYIQDNISGATRYELQMESALNYDEL</sequence>
<reference evidence="2 3" key="1">
    <citation type="submission" date="2016-11" db="EMBL/GenBank/DDBJ databases">
        <authorList>
            <person name="Jaros S."/>
            <person name="Januszkiewicz K."/>
            <person name="Wedrychowicz H."/>
        </authorList>
    </citation>
    <scope>NUCLEOTIDE SEQUENCE [LARGE SCALE GENOMIC DNA]</scope>
    <source>
        <strain evidence="2 3">DSM 14214</strain>
    </source>
</reference>
<dbReference type="InterPro" id="IPR012854">
    <property type="entry name" value="Cu_amine_oxidase-like_N"/>
</dbReference>
<dbReference type="RefSeq" id="WP_072850587.1">
    <property type="nucleotide sequence ID" value="NZ_FRAH01000022.1"/>
</dbReference>
<dbReference type="Proteomes" id="UP000183975">
    <property type="component" value="Unassembled WGS sequence"/>
</dbReference>
<dbReference type="SUPFAM" id="SSF55383">
    <property type="entry name" value="Copper amine oxidase, domain N"/>
    <property type="match status" value="1"/>
</dbReference>
<evidence type="ECO:0000313" key="2">
    <source>
        <dbReference type="EMBL" id="SHK28955.1"/>
    </source>
</evidence>
<dbReference type="Pfam" id="PF07833">
    <property type="entry name" value="Cu_amine_oxidN1"/>
    <property type="match status" value="1"/>
</dbReference>